<dbReference type="KEGG" id="lmoi:VV02_25635"/>
<dbReference type="GO" id="GO:0006397">
    <property type="term" value="P:mRNA processing"/>
    <property type="evidence" value="ECO:0007669"/>
    <property type="project" value="InterPro"/>
</dbReference>
<dbReference type="EMBL" id="CP011112">
    <property type="protein sequence ID" value="AKU18444.1"/>
    <property type="molecule type" value="Genomic_DNA"/>
</dbReference>
<dbReference type="GO" id="GO:0003727">
    <property type="term" value="F:single-stranded RNA binding"/>
    <property type="evidence" value="ECO:0007669"/>
    <property type="project" value="TreeGrafter"/>
</dbReference>
<dbReference type="GO" id="GO:0003729">
    <property type="term" value="F:mRNA binding"/>
    <property type="evidence" value="ECO:0007669"/>
    <property type="project" value="InterPro"/>
</dbReference>
<reference evidence="1 2" key="1">
    <citation type="submission" date="2015-03" db="EMBL/GenBank/DDBJ databases">
        <title>Luteipulveratus halotolerans sp. nov., a novel actinobacterium (Dermacoccaceae) from Sarawak, Malaysia.</title>
        <authorList>
            <person name="Juboi H."/>
            <person name="Basik A."/>
            <person name="Shamsul S.S."/>
            <person name="Arnold P."/>
            <person name="Schmitt E.K."/>
            <person name="Sanglier J.-J."/>
            <person name="Yeo T."/>
        </authorList>
    </citation>
    <scope>NUCLEOTIDE SEQUENCE [LARGE SCALE GENOMIC DNA]</scope>
    <source>
        <strain evidence="1 2">MN07-A0370</strain>
    </source>
</reference>
<dbReference type="SUPFAM" id="SSF81901">
    <property type="entry name" value="HCP-like"/>
    <property type="match status" value="2"/>
</dbReference>
<evidence type="ECO:0000313" key="1">
    <source>
        <dbReference type="EMBL" id="AKU18444.1"/>
    </source>
</evidence>
<keyword evidence="2" id="KW-1185">Reference proteome</keyword>
<dbReference type="PATRIC" id="fig|571913.6.peg.5193"/>
<dbReference type="InterPro" id="IPR044624">
    <property type="entry name" value="Mbb1-like"/>
</dbReference>
<dbReference type="Gene3D" id="1.25.40.10">
    <property type="entry name" value="Tetratricopeptide repeat domain"/>
    <property type="match status" value="3"/>
</dbReference>
<dbReference type="Pfam" id="PF13432">
    <property type="entry name" value="TPR_16"/>
    <property type="match status" value="5"/>
</dbReference>
<protein>
    <submittedName>
        <fullName evidence="1">Uncharacterized protein</fullName>
    </submittedName>
</protein>
<proteinExistence type="predicted"/>
<name>A0A0K1JNZ7_9MICO</name>
<dbReference type="GO" id="GO:0006417">
    <property type="term" value="P:regulation of translation"/>
    <property type="evidence" value="ECO:0007669"/>
    <property type="project" value="TreeGrafter"/>
</dbReference>
<organism evidence="1 2">
    <name type="scientific">Luteipulveratus mongoliensis</name>
    <dbReference type="NCBI Taxonomy" id="571913"/>
    <lineage>
        <taxon>Bacteria</taxon>
        <taxon>Bacillati</taxon>
        <taxon>Actinomycetota</taxon>
        <taxon>Actinomycetes</taxon>
        <taxon>Micrococcales</taxon>
        <taxon>Dermacoccaceae</taxon>
        <taxon>Luteipulveratus</taxon>
    </lineage>
</organism>
<accession>A0A0K1JNZ7</accession>
<sequence>MLAMGDTFFRRSLRVRWRWWLLLIAGALAVAGVISQRWAGPAWSASALALLVAVMAPVLDFAKEHLNDREESRRTVEAATEQMGVVGEIPSSDPRWRVHRAMVEIEYQHRGEVQDHLARLLLAGTPTLLIGGSMAGKSRLGVEVARQVAGRRRLVVPQPPDGLAKLMGQGVPSGVLVWLDDLERYLTAGTFEPKWVDQMRAAGTAVLATIRSQEREALYPAGNSRNPAADVVGRFEAVRLTDSPREREQIAARMPQPDLAAGVSRYGLGAFIGGGYLARERYLDGLDTHRLGTAMVRLAMDWRRTGLDDIPGDQIERLVTRYVDDQWRSDPGETESEALSWATDRVHGVVQLLERATDDTYRVADYLLDNVDSDVADIPEEVWDHAVQAAATPLQMVAVALRAEEAHRPSAARTAFQRAIASGHEVAGVAWARLGVLEVEAGDVAAARAAYEAAIASGNEMAMGLAWSSLGDLEVEAGDVAAARAAYGAAITTGNGAAVGLAAHRLGVLEVEAGDVVAARAAYEAAIASGNEAAVGLGGYSLGVLEVEAGDVAAARAAYQAAIASGHQEMTGWAGSRLGVLEAEEGEVAAARAAYRAAIASGNEKVVGLAWASLGDLETEAGEVAAARAAYEAAIASGHEGAVGLAGYRLGDLEVEEGEVAAARAAYQGAIVSGDEAAVGLAGHSLGNLESEAGNVAAARAAYQAAVAGGNQATVGPAGYSLGGLEAKAGNVAAAQAAYQAAIASGHETMAGWSRFGLGALAMKAGDLETARATFRMVIASGHEDVVGWTWLVLGALELEAGDVAASRQAFQRATENGGPVADQAQRELDGLS</sequence>
<evidence type="ECO:0000313" key="2">
    <source>
        <dbReference type="Proteomes" id="UP000066480"/>
    </source>
</evidence>
<dbReference type="PANTHER" id="PTHR44917">
    <property type="entry name" value="PROTEIN HIGH CHLOROPHYLL FLUORESCENT 107"/>
    <property type="match status" value="1"/>
</dbReference>
<dbReference type="Proteomes" id="UP000066480">
    <property type="component" value="Chromosome"/>
</dbReference>
<dbReference type="AlphaFoldDB" id="A0A0K1JNZ7"/>
<dbReference type="PANTHER" id="PTHR44917:SF1">
    <property type="entry name" value="PROTEIN HIGH CHLOROPHYLL FLUORESCENT 107"/>
    <property type="match status" value="1"/>
</dbReference>
<gene>
    <name evidence="1" type="ORF">VV02_25635</name>
</gene>
<dbReference type="STRING" id="571913.VV02_25635"/>
<dbReference type="InterPro" id="IPR011990">
    <property type="entry name" value="TPR-like_helical_dom_sf"/>
</dbReference>